<dbReference type="RefSeq" id="WP_113942503.1">
    <property type="nucleotide sequence ID" value="NZ_JBHEEG010000003.1"/>
</dbReference>
<dbReference type="Pfam" id="PF03602">
    <property type="entry name" value="Cons_hypoth95"/>
    <property type="match status" value="1"/>
</dbReference>
<dbReference type="GO" id="GO:0003676">
    <property type="term" value="F:nucleic acid binding"/>
    <property type="evidence" value="ECO:0007669"/>
    <property type="project" value="InterPro"/>
</dbReference>
<evidence type="ECO:0000313" key="4">
    <source>
        <dbReference type="Proteomes" id="UP000252893"/>
    </source>
</evidence>
<name>A0A366E8A4_9HYPH</name>
<reference evidence="3 4" key="1">
    <citation type="submission" date="2018-06" db="EMBL/GenBank/DDBJ databases">
        <title>Genomic Encyclopedia of Type Strains, Phase IV (KMG-IV): sequencing the most valuable type-strain genomes for metagenomic binning, comparative biology and taxonomic classification.</title>
        <authorList>
            <person name="Goeker M."/>
        </authorList>
    </citation>
    <scope>NUCLEOTIDE SEQUENCE [LARGE SCALE GENOMIC DNA]</scope>
    <source>
        <strain evidence="3 4">DSM 25619</strain>
    </source>
</reference>
<evidence type="ECO:0000256" key="2">
    <source>
        <dbReference type="ARBA" id="ARBA00022679"/>
    </source>
</evidence>
<proteinExistence type="predicted"/>
<dbReference type="GO" id="GO:0031167">
    <property type="term" value="P:rRNA methylation"/>
    <property type="evidence" value="ECO:0007669"/>
    <property type="project" value="InterPro"/>
</dbReference>
<dbReference type="CDD" id="cd02440">
    <property type="entry name" value="AdoMet_MTases"/>
    <property type="match status" value="1"/>
</dbReference>
<dbReference type="GO" id="GO:0008168">
    <property type="term" value="F:methyltransferase activity"/>
    <property type="evidence" value="ECO:0007669"/>
    <property type="project" value="UniProtKB-KW"/>
</dbReference>
<gene>
    <name evidence="3" type="ORF">DFR47_101134</name>
</gene>
<protein>
    <submittedName>
        <fullName evidence="3">16S rRNA (Guanine966-N2)-methyltransferase</fullName>
    </submittedName>
</protein>
<evidence type="ECO:0000313" key="3">
    <source>
        <dbReference type="EMBL" id="RBO98537.1"/>
    </source>
</evidence>
<keyword evidence="2 3" id="KW-0808">Transferase</keyword>
<dbReference type="PANTHER" id="PTHR43542">
    <property type="entry name" value="METHYLTRANSFERASE"/>
    <property type="match status" value="1"/>
</dbReference>
<dbReference type="SUPFAM" id="SSF53335">
    <property type="entry name" value="S-adenosyl-L-methionine-dependent methyltransferases"/>
    <property type="match status" value="1"/>
</dbReference>
<dbReference type="EMBL" id="QNRH01000001">
    <property type="protein sequence ID" value="RBO98537.1"/>
    <property type="molecule type" value="Genomic_DNA"/>
</dbReference>
<dbReference type="Proteomes" id="UP000252893">
    <property type="component" value="Unassembled WGS sequence"/>
</dbReference>
<accession>A0A366E8A4</accession>
<dbReference type="NCBIfam" id="TIGR00095">
    <property type="entry name" value="16S rRNA (guanine(966)-N(2))-methyltransferase RsmD"/>
    <property type="match status" value="1"/>
</dbReference>
<keyword evidence="1 3" id="KW-0489">Methyltransferase</keyword>
<dbReference type="PIRSF" id="PIRSF004553">
    <property type="entry name" value="CHP00095"/>
    <property type="match status" value="1"/>
</dbReference>
<sequence>MRIVGGKFRGGALVTPESSAIRPTSDRTRESLFNIISHGFREKLDNTRVLDLFAGTGALGLEAMSRGCRYTVFVEESVEGRGLLRQNVEAFGLQGHTKVFRRNATALGPTGTMGEFDLVFADPPYGKGLGEQAFISALEGGWLKPDALLILEEVSEAVITLDDRFILRDERSYGITTIRMYELA</sequence>
<dbReference type="InterPro" id="IPR029063">
    <property type="entry name" value="SAM-dependent_MTases_sf"/>
</dbReference>
<evidence type="ECO:0000256" key="1">
    <source>
        <dbReference type="ARBA" id="ARBA00022603"/>
    </source>
</evidence>
<dbReference type="Gene3D" id="3.40.50.150">
    <property type="entry name" value="Vaccinia Virus protein VP39"/>
    <property type="match status" value="1"/>
</dbReference>
<organism evidence="3 4">
    <name type="scientific">Pseudochrobactrum asaccharolyticum</name>
    <dbReference type="NCBI Taxonomy" id="354351"/>
    <lineage>
        <taxon>Bacteria</taxon>
        <taxon>Pseudomonadati</taxon>
        <taxon>Pseudomonadota</taxon>
        <taxon>Alphaproteobacteria</taxon>
        <taxon>Hyphomicrobiales</taxon>
        <taxon>Brucellaceae</taxon>
        <taxon>Pseudochrobactrum</taxon>
    </lineage>
</organism>
<comment type="caution">
    <text evidence="3">The sequence shown here is derived from an EMBL/GenBank/DDBJ whole genome shotgun (WGS) entry which is preliminary data.</text>
</comment>
<keyword evidence="4" id="KW-1185">Reference proteome</keyword>
<dbReference type="InterPro" id="IPR002052">
    <property type="entry name" value="DNA_methylase_N6_adenine_CS"/>
</dbReference>
<dbReference type="PROSITE" id="PS00092">
    <property type="entry name" value="N6_MTASE"/>
    <property type="match status" value="1"/>
</dbReference>
<dbReference type="PANTHER" id="PTHR43542:SF1">
    <property type="entry name" value="METHYLTRANSFERASE"/>
    <property type="match status" value="1"/>
</dbReference>
<dbReference type="AlphaFoldDB" id="A0A366E8A4"/>
<dbReference type="OrthoDB" id="9803017at2"/>
<dbReference type="InterPro" id="IPR004398">
    <property type="entry name" value="RNA_MeTrfase_RsmD"/>
</dbReference>